<keyword evidence="3" id="KW-1185">Reference proteome</keyword>
<dbReference type="AlphaFoldDB" id="A0AAW1AGC5"/>
<feature type="compositionally biased region" description="Basic residues" evidence="1">
    <location>
        <begin position="10"/>
        <end position="19"/>
    </location>
</feature>
<feature type="region of interest" description="Disordered" evidence="1">
    <location>
        <begin position="1"/>
        <end position="43"/>
    </location>
</feature>
<organism evidence="2 3">
    <name type="scientific">Tetragonisca angustula</name>
    <dbReference type="NCBI Taxonomy" id="166442"/>
    <lineage>
        <taxon>Eukaryota</taxon>
        <taxon>Metazoa</taxon>
        <taxon>Ecdysozoa</taxon>
        <taxon>Arthropoda</taxon>
        <taxon>Hexapoda</taxon>
        <taxon>Insecta</taxon>
        <taxon>Pterygota</taxon>
        <taxon>Neoptera</taxon>
        <taxon>Endopterygota</taxon>
        <taxon>Hymenoptera</taxon>
        <taxon>Apocrita</taxon>
        <taxon>Aculeata</taxon>
        <taxon>Apoidea</taxon>
        <taxon>Anthophila</taxon>
        <taxon>Apidae</taxon>
        <taxon>Tetragonisca</taxon>
    </lineage>
</organism>
<proteinExistence type="predicted"/>
<dbReference type="EMBL" id="JAWNGG020000014">
    <property type="protein sequence ID" value="KAK9309219.1"/>
    <property type="molecule type" value="Genomic_DNA"/>
</dbReference>
<evidence type="ECO:0000256" key="1">
    <source>
        <dbReference type="SAM" id="MobiDB-lite"/>
    </source>
</evidence>
<sequence>MATAGEEKGKRRVKGRNTRRGTEARRGTVPEREDRRVTQGGCGACLSSSDGADTLVTGFNPRVDVQHDSFRHFQVFKSVGNVRRRSRTLIQRIVRLLKSIFEYFSSEDDNSDSGRLRR</sequence>
<dbReference type="Proteomes" id="UP001432146">
    <property type="component" value="Unassembled WGS sequence"/>
</dbReference>
<protein>
    <submittedName>
        <fullName evidence="2">Uncharacterized protein</fullName>
    </submittedName>
</protein>
<name>A0AAW1AGC5_9HYME</name>
<gene>
    <name evidence="2" type="ORF">QLX08_001157</name>
</gene>
<evidence type="ECO:0000313" key="2">
    <source>
        <dbReference type="EMBL" id="KAK9309219.1"/>
    </source>
</evidence>
<accession>A0AAW1AGC5</accession>
<comment type="caution">
    <text evidence="2">The sequence shown here is derived from an EMBL/GenBank/DDBJ whole genome shotgun (WGS) entry which is preliminary data.</text>
</comment>
<feature type="compositionally biased region" description="Basic and acidic residues" evidence="1">
    <location>
        <begin position="20"/>
        <end position="37"/>
    </location>
</feature>
<reference evidence="2 3" key="1">
    <citation type="submission" date="2024-05" db="EMBL/GenBank/DDBJ databases">
        <title>The nuclear and mitochondrial genome assemblies of Tetragonisca angustula (Apidae: Meliponini), a tiny yet remarkable pollinator in the Neotropics.</title>
        <authorList>
            <person name="Ferrari R."/>
            <person name="Ricardo P.C."/>
            <person name="Dias F.C."/>
            <person name="Araujo N.S."/>
            <person name="Soares D.O."/>
            <person name="Zhou Q.-S."/>
            <person name="Zhu C.-D."/>
            <person name="Coutinho L."/>
            <person name="Airas M.C."/>
            <person name="Batista T.M."/>
        </authorList>
    </citation>
    <scope>NUCLEOTIDE SEQUENCE [LARGE SCALE GENOMIC DNA]</scope>
    <source>
        <strain evidence="2">ASF017062</strain>
        <tissue evidence="2">Abdomen</tissue>
    </source>
</reference>
<evidence type="ECO:0000313" key="3">
    <source>
        <dbReference type="Proteomes" id="UP001432146"/>
    </source>
</evidence>